<dbReference type="EMBL" id="JACSQT010000004">
    <property type="protein sequence ID" value="MBD7937615.1"/>
    <property type="molecule type" value="Genomic_DNA"/>
</dbReference>
<comment type="caution">
    <text evidence="2">The sequence shown here is derived from an EMBL/GenBank/DDBJ whole genome shotgun (WGS) entry which is preliminary data.</text>
</comment>
<gene>
    <name evidence="2" type="ORF">H9655_11325</name>
</gene>
<organism evidence="2 3">
    <name type="scientific">Cytobacillus stercorigallinarum</name>
    <dbReference type="NCBI Taxonomy" id="2762240"/>
    <lineage>
        <taxon>Bacteria</taxon>
        <taxon>Bacillati</taxon>
        <taxon>Bacillota</taxon>
        <taxon>Bacilli</taxon>
        <taxon>Bacillales</taxon>
        <taxon>Bacillaceae</taxon>
        <taxon>Cytobacillus</taxon>
    </lineage>
</organism>
<feature type="transmembrane region" description="Helical" evidence="1">
    <location>
        <begin position="71"/>
        <end position="87"/>
    </location>
</feature>
<keyword evidence="3" id="KW-1185">Reference proteome</keyword>
<proteinExistence type="predicted"/>
<accession>A0ABR8QQ16</accession>
<dbReference type="RefSeq" id="WP_191813958.1">
    <property type="nucleotide sequence ID" value="NZ_JACSQT010000004.1"/>
</dbReference>
<protein>
    <submittedName>
        <fullName evidence="2">DUF1385 domain-containing protein</fullName>
    </submittedName>
</protein>
<evidence type="ECO:0000313" key="3">
    <source>
        <dbReference type="Proteomes" id="UP000657931"/>
    </source>
</evidence>
<keyword evidence="1" id="KW-1133">Transmembrane helix</keyword>
<dbReference type="PANTHER" id="PTHR42867">
    <property type="entry name" value="MEMBRANE PROTEIN-RELATED"/>
    <property type="match status" value="1"/>
</dbReference>
<sequence>MKIYGGRAGYNSVSFTGDKYQALSRLKDRKITTETRLKKGDKKITIIFSKVPFVRSFSMVFELIIENWRRFLFAAIVSLLIELIFIGKSNFHLLYTIPINTLEMLFFFLVIAGLVIKISPIGKYHAAEHMIANAYESNQNLTLERVKKQPRTHRDCGTNLAVSIFICFFILSMVFGDGVWVFLVSWSIGYELWKTEPKVIWSSVLMIGKVVQYILFTAKPEDKHLKVAIEAMTRLQEKELANEN</sequence>
<dbReference type="Proteomes" id="UP000657931">
    <property type="component" value="Unassembled WGS sequence"/>
</dbReference>
<feature type="transmembrane region" description="Helical" evidence="1">
    <location>
        <begin position="160"/>
        <end position="187"/>
    </location>
</feature>
<dbReference type="PANTHER" id="PTHR42867:SF1">
    <property type="entry name" value="MEMBRANE PROTEIN-RELATED"/>
    <property type="match status" value="1"/>
</dbReference>
<feature type="transmembrane region" description="Helical" evidence="1">
    <location>
        <begin position="93"/>
        <end position="116"/>
    </location>
</feature>
<evidence type="ECO:0000313" key="2">
    <source>
        <dbReference type="EMBL" id="MBD7937615.1"/>
    </source>
</evidence>
<name>A0ABR8QQ16_9BACI</name>
<keyword evidence="1" id="KW-0472">Membrane</keyword>
<evidence type="ECO:0000256" key="1">
    <source>
        <dbReference type="SAM" id="Phobius"/>
    </source>
</evidence>
<dbReference type="InterPro" id="IPR010787">
    <property type="entry name" value="DUF1385"/>
</dbReference>
<dbReference type="Pfam" id="PF07136">
    <property type="entry name" value="DUF1385"/>
    <property type="match status" value="1"/>
</dbReference>
<keyword evidence="1" id="KW-0812">Transmembrane</keyword>
<feature type="transmembrane region" description="Helical" evidence="1">
    <location>
        <begin position="199"/>
        <end position="216"/>
    </location>
</feature>
<reference evidence="2 3" key="1">
    <citation type="submission" date="2020-08" db="EMBL/GenBank/DDBJ databases">
        <title>A Genomic Blueprint of the Chicken Gut Microbiome.</title>
        <authorList>
            <person name="Gilroy R."/>
            <person name="Ravi A."/>
            <person name="Getino M."/>
            <person name="Pursley I."/>
            <person name="Horton D.L."/>
            <person name="Alikhan N.-F."/>
            <person name="Baker D."/>
            <person name="Gharbi K."/>
            <person name="Hall N."/>
            <person name="Watson M."/>
            <person name="Adriaenssens E.M."/>
            <person name="Foster-Nyarko E."/>
            <person name="Jarju S."/>
            <person name="Secka A."/>
            <person name="Antonio M."/>
            <person name="Oren A."/>
            <person name="Chaudhuri R."/>
            <person name="La Ragione R.M."/>
            <person name="Hildebrand F."/>
            <person name="Pallen M.J."/>
        </authorList>
    </citation>
    <scope>NUCLEOTIDE SEQUENCE [LARGE SCALE GENOMIC DNA]</scope>
    <source>
        <strain evidence="2 3">Sa5YUA1</strain>
    </source>
</reference>